<dbReference type="PANTHER" id="PTHR30606:SF10">
    <property type="entry name" value="PHOSPHATIDYLINOSITOL MANNOSIDE ACYLTRANSFERASE"/>
    <property type="match status" value="1"/>
</dbReference>
<feature type="region of interest" description="Disordered" evidence="7">
    <location>
        <begin position="1"/>
        <end position="20"/>
    </location>
</feature>
<gene>
    <name evidence="8" type="ORF">GLE_0366</name>
</gene>
<evidence type="ECO:0000256" key="5">
    <source>
        <dbReference type="ARBA" id="ARBA00023136"/>
    </source>
</evidence>
<dbReference type="Pfam" id="PF03279">
    <property type="entry name" value="Lip_A_acyltrans"/>
    <property type="match status" value="1"/>
</dbReference>
<keyword evidence="3" id="KW-0997">Cell inner membrane</keyword>
<accession>A0A0S2DB00</accession>
<evidence type="ECO:0000313" key="9">
    <source>
        <dbReference type="Proteomes" id="UP000061569"/>
    </source>
</evidence>
<evidence type="ECO:0000256" key="3">
    <source>
        <dbReference type="ARBA" id="ARBA00022519"/>
    </source>
</evidence>
<dbReference type="InterPro" id="IPR004960">
    <property type="entry name" value="LipA_acyltrans"/>
</dbReference>
<dbReference type="CDD" id="cd07984">
    <property type="entry name" value="LPLAT_LABLAT-like"/>
    <property type="match status" value="1"/>
</dbReference>
<keyword evidence="5" id="KW-0472">Membrane</keyword>
<dbReference type="GO" id="GO:0005886">
    <property type="term" value="C:plasma membrane"/>
    <property type="evidence" value="ECO:0007669"/>
    <property type="project" value="UniProtKB-SubCell"/>
</dbReference>
<evidence type="ECO:0000256" key="1">
    <source>
        <dbReference type="ARBA" id="ARBA00004533"/>
    </source>
</evidence>
<keyword evidence="2" id="KW-1003">Cell membrane</keyword>
<organism evidence="8 9">
    <name type="scientific">Lysobacter enzymogenes</name>
    <dbReference type="NCBI Taxonomy" id="69"/>
    <lineage>
        <taxon>Bacteria</taxon>
        <taxon>Pseudomonadati</taxon>
        <taxon>Pseudomonadota</taxon>
        <taxon>Gammaproteobacteria</taxon>
        <taxon>Lysobacterales</taxon>
        <taxon>Lysobacteraceae</taxon>
        <taxon>Lysobacter</taxon>
    </lineage>
</organism>
<sequence>MYGLQRAGYGGVRPESGPPAAAAPAADAATLAGMTQFAARVLYFFASLIGRLPWSWQQRLGDAVAAAWQRRDGREARVVRVNLRLAYPELLPAEREQWQQAIVRTTARQAVETLRLWTRPHAENLALLREQHGTELFDAALAAGKGLIVAAPHYGNWELLNQWLAARTPLAILYKPPESPVGEAFLNLVRADTDAQRVTQVRAEGAAVRQLWKRLNAGGVVGILPDQQPKAGDGEFAPFFGVEALTMTLLGRLAERTGAPVLFCYCERIDQHPDGPGFALRVETAPAGIADPDPRRACAALNQTVERIARRDPAQYQWTYKRYTLRPSGDGRDNPYRAIETDRH</sequence>
<dbReference type="PANTHER" id="PTHR30606">
    <property type="entry name" value="LIPID A BIOSYNTHESIS LAUROYL ACYLTRANSFERASE"/>
    <property type="match status" value="1"/>
</dbReference>
<dbReference type="GO" id="GO:0016746">
    <property type="term" value="F:acyltransferase activity"/>
    <property type="evidence" value="ECO:0007669"/>
    <property type="project" value="UniProtKB-KW"/>
</dbReference>
<dbReference type="PATRIC" id="fig|69.6.peg.363"/>
<dbReference type="KEGG" id="lez:GLE_0366"/>
<evidence type="ECO:0000256" key="4">
    <source>
        <dbReference type="ARBA" id="ARBA00022679"/>
    </source>
</evidence>
<dbReference type="AlphaFoldDB" id="A0A0S2DB00"/>
<dbReference type="NCBIfam" id="NF006438">
    <property type="entry name" value="PRK08734.1"/>
    <property type="match status" value="1"/>
</dbReference>
<comment type="subcellular location">
    <subcellularLocation>
        <location evidence="1">Cell inner membrane</location>
    </subcellularLocation>
</comment>
<proteinExistence type="predicted"/>
<dbReference type="GO" id="GO:0009247">
    <property type="term" value="P:glycolipid biosynthetic process"/>
    <property type="evidence" value="ECO:0007669"/>
    <property type="project" value="UniProtKB-ARBA"/>
</dbReference>
<dbReference type="STRING" id="69.GLE_0366"/>
<dbReference type="PIRSF" id="PIRSF026649">
    <property type="entry name" value="MsbB"/>
    <property type="match status" value="1"/>
</dbReference>
<keyword evidence="4 8" id="KW-0808">Transferase</keyword>
<dbReference type="Proteomes" id="UP000061569">
    <property type="component" value="Chromosome"/>
</dbReference>
<reference evidence="8 9" key="1">
    <citation type="submission" date="2015-11" db="EMBL/GenBank/DDBJ databases">
        <title>Genome sequences of Lysobacter enzymogenes strain C3 and Lysobacter antibioticus ATCC 29479.</title>
        <authorList>
            <person name="Kobayashi D.Y."/>
        </authorList>
    </citation>
    <scope>NUCLEOTIDE SEQUENCE [LARGE SCALE GENOMIC DNA]</scope>
    <source>
        <strain evidence="8 9">C3</strain>
    </source>
</reference>
<evidence type="ECO:0000256" key="6">
    <source>
        <dbReference type="ARBA" id="ARBA00023315"/>
    </source>
</evidence>
<keyword evidence="6 8" id="KW-0012">Acyltransferase</keyword>
<evidence type="ECO:0000256" key="2">
    <source>
        <dbReference type="ARBA" id="ARBA00022475"/>
    </source>
</evidence>
<dbReference type="EMBL" id="CP013140">
    <property type="protein sequence ID" value="ALN55724.1"/>
    <property type="molecule type" value="Genomic_DNA"/>
</dbReference>
<name>A0A0S2DB00_LYSEN</name>
<evidence type="ECO:0000313" key="8">
    <source>
        <dbReference type="EMBL" id="ALN55724.1"/>
    </source>
</evidence>
<evidence type="ECO:0000256" key="7">
    <source>
        <dbReference type="SAM" id="MobiDB-lite"/>
    </source>
</evidence>
<protein>
    <submittedName>
        <fullName evidence="8">Lipid A biosynthesis (KDO)2-(Lauroyl)-lipid IVA acyltransferase</fullName>
    </submittedName>
</protein>